<dbReference type="PANTHER" id="PTHR47186">
    <property type="entry name" value="LEUCINE-RICH REPEAT-CONTAINING PROTEIN 57"/>
    <property type="match status" value="1"/>
</dbReference>
<sequence length="346" mass="39536">MLVHHLIEHWMAQGYLGLDGDSYLEETGREYFELLASRCFFQDFRVGHNGVTYRCKMHDLVHDFALFLASHEFLKQDVTPETTPVKGSTSSKARYWTVTIAKGCCFPTSIYGAEKLRSLLTISQEKAISSEAMRIIFNQAQRLRLVDFSWDRDWNHLDSTIPKEIGKLIHLRHLNLSGSKLIKDMPESVCELVNLQSMDLTGCSSLQKLPDGIGNLINLRKIRTVHCQSLSYYPKGLASLTSLREAIDIVVRIDRNDPKQFSLGDLEKLDNLHYLYITAEGDVIKTEEVNRAKLQFKIELKSFSIYPTSFHLVEDELVQALKLPLGCEVMPSRVSPDHGTTYPWRV</sequence>
<dbReference type="Gene3D" id="3.80.10.10">
    <property type="entry name" value="Ribonuclease Inhibitor"/>
    <property type="match status" value="1"/>
</dbReference>
<dbReference type="InterPro" id="IPR032675">
    <property type="entry name" value="LRR_dom_sf"/>
</dbReference>
<protein>
    <submittedName>
        <fullName evidence="4">Uncharacterized protein</fullName>
    </submittedName>
</protein>
<comment type="caution">
    <text evidence="4">The sequence shown here is derived from an EMBL/GenBank/DDBJ whole genome shotgun (WGS) entry which is preliminary data.</text>
</comment>
<evidence type="ECO:0000313" key="5">
    <source>
        <dbReference type="Proteomes" id="UP001054252"/>
    </source>
</evidence>
<evidence type="ECO:0000256" key="1">
    <source>
        <dbReference type="ARBA" id="ARBA00022737"/>
    </source>
</evidence>
<accession>A0AAV5KU75</accession>
<dbReference type="Pfam" id="PF23598">
    <property type="entry name" value="LRR_14"/>
    <property type="match status" value="1"/>
</dbReference>
<name>A0AAV5KU75_9ROSI</name>
<dbReference type="SUPFAM" id="SSF52058">
    <property type="entry name" value="L domain-like"/>
    <property type="match status" value="1"/>
</dbReference>
<evidence type="ECO:0000259" key="3">
    <source>
        <dbReference type="Pfam" id="PF23598"/>
    </source>
</evidence>
<gene>
    <name evidence="4" type="ORF">SLEP1_g37211</name>
</gene>
<keyword evidence="1" id="KW-0677">Repeat</keyword>
<organism evidence="4 5">
    <name type="scientific">Rubroshorea leprosula</name>
    <dbReference type="NCBI Taxonomy" id="152421"/>
    <lineage>
        <taxon>Eukaryota</taxon>
        <taxon>Viridiplantae</taxon>
        <taxon>Streptophyta</taxon>
        <taxon>Embryophyta</taxon>
        <taxon>Tracheophyta</taxon>
        <taxon>Spermatophyta</taxon>
        <taxon>Magnoliopsida</taxon>
        <taxon>eudicotyledons</taxon>
        <taxon>Gunneridae</taxon>
        <taxon>Pentapetalae</taxon>
        <taxon>rosids</taxon>
        <taxon>malvids</taxon>
        <taxon>Malvales</taxon>
        <taxon>Dipterocarpaceae</taxon>
        <taxon>Rubroshorea</taxon>
    </lineage>
</organism>
<feature type="domain" description="Disease resistance R13L4/SHOC-2-like LRR" evidence="3">
    <location>
        <begin position="116"/>
        <end position="303"/>
    </location>
</feature>
<dbReference type="Pfam" id="PF23559">
    <property type="entry name" value="WHD_DRP"/>
    <property type="match status" value="1"/>
</dbReference>
<dbReference type="AlphaFoldDB" id="A0AAV5KU75"/>
<proteinExistence type="predicted"/>
<dbReference type="InterPro" id="IPR058922">
    <property type="entry name" value="WHD_DRP"/>
</dbReference>
<dbReference type="InterPro" id="IPR055414">
    <property type="entry name" value="LRR_R13L4/SHOC2-like"/>
</dbReference>
<reference evidence="4 5" key="1">
    <citation type="journal article" date="2021" name="Commun. Biol.">
        <title>The genome of Shorea leprosula (Dipterocarpaceae) highlights the ecological relevance of drought in aseasonal tropical rainforests.</title>
        <authorList>
            <person name="Ng K.K.S."/>
            <person name="Kobayashi M.J."/>
            <person name="Fawcett J.A."/>
            <person name="Hatakeyama M."/>
            <person name="Paape T."/>
            <person name="Ng C.H."/>
            <person name="Ang C.C."/>
            <person name="Tnah L.H."/>
            <person name="Lee C.T."/>
            <person name="Nishiyama T."/>
            <person name="Sese J."/>
            <person name="O'Brien M.J."/>
            <person name="Copetti D."/>
            <person name="Mohd Noor M.I."/>
            <person name="Ong R.C."/>
            <person name="Putra M."/>
            <person name="Sireger I.Z."/>
            <person name="Indrioko S."/>
            <person name="Kosugi Y."/>
            <person name="Izuno A."/>
            <person name="Isagi Y."/>
            <person name="Lee S.L."/>
            <person name="Shimizu K.K."/>
        </authorList>
    </citation>
    <scope>NUCLEOTIDE SEQUENCE [LARGE SCALE GENOMIC DNA]</scope>
    <source>
        <strain evidence="4">214</strain>
    </source>
</reference>
<dbReference type="Proteomes" id="UP001054252">
    <property type="component" value="Unassembled WGS sequence"/>
</dbReference>
<dbReference type="PANTHER" id="PTHR47186:SF30">
    <property type="entry name" value="EF-HAND DOMAIN-CONTAINING PROTEIN"/>
    <property type="match status" value="1"/>
</dbReference>
<feature type="domain" description="Disease resistance protein winged helix" evidence="2">
    <location>
        <begin position="4"/>
        <end position="65"/>
    </location>
</feature>
<keyword evidence="5" id="KW-1185">Reference proteome</keyword>
<evidence type="ECO:0000259" key="2">
    <source>
        <dbReference type="Pfam" id="PF23559"/>
    </source>
</evidence>
<evidence type="ECO:0000313" key="4">
    <source>
        <dbReference type="EMBL" id="GKV28126.1"/>
    </source>
</evidence>
<dbReference type="EMBL" id="BPVZ01000078">
    <property type="protein sequence ID" value="GKV28126.1"/>
    <property type="molecule type" value="Genomic_DNA"/>
</dbReference>